<gene>
    <name evidence="1" type="ORF">Nepgr_004634</name>
</gene>
<proteinExistence type="predicted"/>
<dbReference type="Proteomes" id="UP001279734">
    <property type="component" value="Unassembled WGS sequence"/>
</dbReference>
<evidence type="ECO:0000313" key="2">
    <source>
        <dbReference type="Proteomes" id="UP001279734"/>
    </source>
</evidence>
<organism evidence="1 2">
    <name type="scientific">Nepenthes gracilis</name>
    <name type="common">Slender pitcher plant</name>
    <dbReference type="NCBI Taxonomy" id="150966"/>
    <lineage>
        <taxon>Eukaryota</taxon>
        <taxon>Viridiplantae</taxon>
        <taxon>Streptophyta</taxon>
        <taxon>Embryophyta</taxon>
        <taxon>Tracheophyta</taxon>
        <taxon>Spermatophyta</taxon>
        <taxon>Magnoliopsida</taxon>
        <taxon>eudicotyledons</taxon>
        <taxon>Gunneridae</taxon>
        <taxon>Pentapetalae</taxon>
        <taxon>Caryophyllales</taxon>
        <taxon>Nepenthaceae</taxon>
        <taxon>Nepenthes</taxon>
    </lineage>
</organism>
<protein>
    <submittedName>
        <fullName evidence="1">Uncharacterized protein</fullName>
    </submittedName>
</protein>
<evidence type="ECO:0000313" key="1">
    <source>
        <dbReference type="EMBL" id="GMH02795.1"/>
    </source>
</evidence>
<sequence>MGPIGDGLLLCGSYVLEELRQTLEYLGDSAAWRPDCGSSAETGSRSILEAHKVQPRYDFLGPLAPSSG</sequence>
<name>A0AAD3S1N9_NEPGR</name>
<reference evidence="1" key="1">
    <citation type="submission" date="2023-05" db="EMBL/GenBank/DDBJ databases">
        <title>Nepenthes gracilis genome sequencing.</title>
        <authorList>
            <person name="Fukushima K."/>
        </authorList>
    </citation>
    <scope>NUCLEOTIDE SEQUENCE</scope>
    <source>
        <strain evidence="1">SING2019-196</strain>
    </source>
</reference>
<accession>A0AAD3S1N9</accession>
<keyword evidence="2" id="KW-1185">Reference proteome</keyword>
<dbReference type="AlphaFoldDB" id="A0AAD3S1N9"/>
<dbReference type="EMBL" id="BSYO01000004">
    <property type="protein sequence ID" value="GMH02795.1"/>
    <property type="molecule type" value="Genomic_DNA"/>
</dbReference>
<comment type="caution">
    <text evidence="1">The sequence shown here is derived from an EMBL/GenBank/DDBJ whole genome shotgun (WGS) entry which is preliminary data.</text>
</comment>